<feature type="region of interest" description="Disordered" evidence="1">
    <location>
        <begin position="56"/>
        <end position="88"/>
    </location>
</feature>
<comment type="caution">
    <text evidence="2">The sequence shown here is derived from an EMBL/GenBank/DDBJ whole genome shotgun (WGS) entry which is preliminary data.</text>
</comment>
<dbReference type="RefSeq" id="WP_179822317.1">
    <property type="nucleotide sequence ID" value="NZ_JACCFS010000001.1"/>
</dbReference>
<gene>
    <name evidence="2" type="ORF">HNR10_001788</name>
</gene>
<feature type="compositionally biased region" description="Basic and acidic residues" evidence="1">
    <location>
        <begin position="56"/>
        <end position="74"/>
    </location>
</feature>
<reference evidence="2 3" key="1">
    <citation type="submission" date="2020-07" db="EMBL/GenBank/DDBJ databases">
        <title>Sequencing the genomes of 1000 actinobacteria strains.</title>
        <authorList>
            <person name="Klenk H.-P."/>
        </authorList>
    </citation>
    <scope>NUCLEOTIDE SEQUENCE [LARGE SCALE GENOMIC DNA]</scope>
    <source>
        <strain evidence="2 3">DSM 44442</strain>
    </source>
</reference>
<accession>A0A7Z0EKT1</accession>
<protein>
    <submittedName>
        <fullName evidence="2">Putative transcriptional regulator</fullName>
    </submittedName>
</protein>
<evidence type="ECO:0000313" key="2">
    <source>
        <dbReference type="EMBL" id="NYJ33907.1"/>
    </source>
</evidence>
<feature type="compositionally biased region" description="Acidic residues" evidence="1">
    <location>
        <begin position="75"/>
        <end position="88"/>
    </location>
</feature>
<proteinExistence type="predicted"/>
<dbReference type="Proteomes" id="UP000572051">
    <property type="component" value="Unassembled WGS sequence"/>
</dbReference>
<dbReference type="AlphaFoldDB" id="A0A7Z0EKT1"/>
<evidence type="ECO:0000256" key="1">
    <source>
        <dbReference type="SAM" id="MobiDB-lite"/>
    </source>
</evidence>
<sequence length="88" mass="10167">MSSTDTTIKVPRRLRDRISERAKREHVTLAVAIEHALDEAEELEFWGDVRRHHSTLTDEDRQEYVPGHALRDNLDDAGDDALSDEEAW</sequence>
<name>A0A7Z0EKT1_9ACTN</name>
<evidence type="ECO:0000313" key="3">
    <source>
        <dbReference type="Proteomes" id="UP000572051"/>
    </source>
</evidence>
<dbReference type="EMBL" id="JACCFS010000001">
    <property type="protein sequence ID" value="NYJ33907.1"/>
    <property type="molecule type" value="Genomic_DNA"/>
</dbReference>
<organism evidence="2 3">
    <name type="scientific">Nocardiopsis aegyptia</name>
    <dbReference type="NCBI Taxonomy" id="220378"/>
    <lineage>
        <taxon>Bacteria</taxon>
        <taxon>Bacillati</taxon>
        <taxon>Actinomycetota</taxon>
        <taxon>Actinomycetes</taxon>
        <taxon>Streptosporangiales</taxon>
        <taxon>Nocardiopsidaceae</taxon>
        <taxon>Nocardiopsis</taxon>
    </lineage>
</organism>
<keyword evidence="3" id="KW-1185">Reference proteome</keyword>